<dbReference type="EMBL" id="MCIB01000001">
    <property type="protein sequence ID" value="RKD34536.1"/>
    <property type="molecule type" value="Genomic_DNA"/>
</dbReference>
<dbReference type="InterPro" id="IPR016181">
    <property type="entry name" value="Acyl_CoA_acyltransferase"/>
</dbReference>
<dbReference type="Gene3D" id="3.40.630.30">
    <property type="match status" value="1"/>
</dbReference>
<proteinExistence type="predicted"/>
<dbReference type="InterPro" id="IPR000182">
    <property type="entry name" value="GNAT_dom"/>
</dbReference>
<accession>A0A419TAM6</accession>
<dbReference type="Proteomes" id="UP000284177">
    <property type="component" value="Unassembled WGS sequence"/>
</dbReference>
<organism evidence="2 3">
    <name type="scientific">Thermohalobacter berrensis</name>
    <dbReference type="NCBI Taxonomy" id="99594"/>
    <lineage>
        <taxon>Bacteria</taxon>
        <taxon>Bacillati</taxon>
        <taxon>Bacillota</taxon>
        <taxon>Tissierellia</taxon>
        <taxon>Tissierellales</taxon>
        <taxon>Thermohalobacteraceae</taxon>
        <taxon>Thermohalobacter</taxon>
    </lineage>
</organism>
<sequence length="146" mass="16893">MITIRRLNSSTDRKKLKKILSKNNFDDKKEENEVIYLIEENNEVLGVSKLTIWDNIGILKYLIIDKNIRGNNLGDGLLRATLNYCYLNGINKVYYLESDNYLLKKGFEKIDIIDAEDNIKRLINKKTALVCDVPVFFENTCNNGRG</sequence>
<dbReference type="SUPFAM" id="SSF55729">
    <property type="entry name" value="Acyl-CoA N-acyltransferases (Nat)"/>
    <property type="match status" value="1"/>
</dbReference>
<evidence type="ECO:0000313" key="3">
    <source>
        <dbReference type="Proteomes" id="UP000284177"/>
    </source>
</evidence>
<dbReference type="Pfam" id="PF00583">
    <property type="entry name" value="Acetyltransf_1"/>
    <property type="match status" value="1"/>
</dbReference>
<dbReference type="GO" id="GO:0016747">
    <property type="term" value="F:acyltransferase activity, transferring groups other than amino-acyl groups"/>
    <property type="evidence" value="ECO:0007669"/>
    <property type="project" value="InterPro"/>
</dbReference>
<dbReference type="RefSeq" id="WP_183108669.1">
    <property type="nucleotide sequence ID" value="NZ_MCIB01000001.1"/>
</dbReference>
<dbReference type="AlphaFoldDB" id="A0A419TAM6"/>
<feature type="domain" description="N-acetyltransferase" evidence="1">
    <location>
        <begin position="2"/>
        <end position="129"/>
    </location>
</feature>
<gene>
    <name evidence="2" type="ORF">BET03_01530</name>
</gene>
<evidence type="ECO:0000259" key="1">
    <source>
        <dbReference type="PROSITE" id="PS51186"/>
    </source>
</evidence>
<name>A0A419TAM6_9FIRM</name>
<reference evidence="2 3" key="1">
    <citation type="submission" date="2016-08" db="EMBL/GenBank/DDBJ databases">
        <title>Novel Firmicutes and Novel Genomes.</title>
        <authorList>
            <person name="Poppleton D.I."/>
            <person name="Gribaldo S."/>
        </authorList>
    </citation>
    <scope>NUCLEOTIDE SEQUENCE [LARGE SCALE GENOMIC DNA]</scope>
    <source>
        <strain evidence="2 3">CTT3</strain>
    </source>
</reference>
<protein>
    <recommendedName>
        <fullName evidence="1">N-acetyltransferase domain-containing protein</fullName>
    </recommendedName>
</protein>
<keyword evidence="3" id="KW-1185">Reference proteome</keyword>
<dbReference type="PROSITE" id="PS51186">
    <property type="entry name" value="GNAT"/>
    <property type="match status" value="1"/>
</dbReference>
<evidence type="ECO:0000313" key="2">
    <source>
        <dbReference type="EMBL" id="RKD34536.1"/>
    </source>
</evidence>
<comment type="caution">
    <text evidence="2">The sequence shown here is derived from an EMBL/GenBank/DDBJ whole genome shotgun (WGS) entry which is preliminary data.</text>
</comment>